<proteinExistence type="inferred from homology"/>
<dbReference type="InterPro" id="IPR054350">
    <property type="entry name" value="PurT/PurK_preATP-grasp"/>
</dbReference>
<evidence type="ECO:0000256" key="8">
    <source>
        <dbReference type="ARBA" id="ARBA00022840"/>
    </source>
</evidence>
<dbReference type="SUPFAM" id="SSF51246">
    <property type="entry name" value="Rudiment single hybrid motif"/>
    <property type="match status" value="1"/>
</dbReference>
<dbReference type="Pfam" id="PF00731">
    <property type="entry name" value="AIRC"/>
    <property type="match status" value="1"/>
</dbReference>
<dbReference type="FunFam" id="3.40.50.1970:FF:000013">
    <property type="entry name" value="Phosphoribosylaminoimidazole carboxylase"/>
    <property type="match status" value="1"/>
</dbReference>
<evidence type="ECO:0000256" key="11">
    <source>
        <dbReference type="PROSITE-ProRule" id="PRU00409"/>
    </source>
</evidence>
<dbReference type="GO" id="GO:0004638">
    <property type="term" value="F:phosphoribosylaminoimidazole carboxylase activity"/>
    <property type="evidence" value="ECO:0007669"/>
    <property type="project" value="UniProtKB-EC"/>
</dbReference>
<dbReference type="NCBIfam" id="TIGR01162">
    <property type="entry name" value="purE"/>
    <property type="match status" value="1"/>
</dbReference>
<dbReference type="Gene3D" id="3.40.50.1970">
    <property type="match status" value="1"/>
</dbReference>
<dbReference type="GO" id="GO:0005524">
    <property type="term" value="F:ATP binding"/>
    <property type="evidence" value="ECO:0007669"/>
    <property type="project" value="UniProtKB-UniRule"/>
</dbReference>
<sequence length="558" mass="58958">MSICDQRVGVLGGGQLGRMMAQAAHRLGIHMVVLDPAGLESPAGKVSGHAVKGSFQEAAKIEELAAMVEVITVEIEHIETAALETLAVSGRVKVHPAPSTLRTIQDKLKQKRHLSTVAGVRLGDFADAEDVDAVLAKGREWGFPLMLKARTAAYDGRGNAVVEGAAEVAAAFASLSQGGAVKLYVERWCPFECELAVMVARSPSGEVVTYPTVMTEQRNSMCHAVLAPAQVAAETSEAARRIAAAAVASFEGAGIFGVELFAMRDGAVLLNEIAPRPHNSGHYTLDACYTEQHEQHLRAVLGLPLGSASMKVEAVAMLNVIGSDDAELHSTLAPIARAMSMPRAAVHWYGKAPPKPRRKMGHINVCASSIAEAKSALSALQDVSEDLRPTPLVGIIMGSDSDLPTMRSAAEVLESFGVVYELTIVSAHRTPQRLYEYSTQAEQRGLRVIIAGAGGAAHLPGMAAAMTPLPVIGVPVKTVAFSGNDSLLSIVQMPKGVPVATVAIGNATNAGLLAVRMLGMADHSLRTAMSQFMQKQETEVLMKAARLEEVGYDKYTAP</sequence>
<dbReference type="HAMAP" id="MF_01928">
    <property type="entry name" value="PurK"/>
    <property type="match status" value="1"/>
</dbReference>
<dbReference type="HAMAP" id="MF_01929">
    <property type="entry name" value="PurE_classI"/>
    <property type="match status" value="1"/>
</dbReference>
<dbReference type="InterPro" id="IPR005875">
    <property type="entry name" value="PurK"/>
</dbReference>
<feature type="domain" description="ATP-grasp" evidence="12">
    <location>
        <begin position="112"/>
        <end position="301"/>
    </location>
</feature>
<dbReference type="InterPro" id="IPR013815">
    <property type="entry name" value="ATP_grasp_subdomain_1"/>
</dbReference>
<dbReference type="PIRSF" id="PIRSF001340">
    <property type="entry name" value="AIR_carboxylase"/>
    <property type="match status" value="1"/>
</dbReference>
<dbReference type="SUPFAM" id="SSF52440">
    <property type="entry name" value="PreATP-grasp domain"/>
    <property type="match status" value="1"/>
</dbReference>
<dbReference type="PANTHER" id="PTHR11609:SF5">
    <property type="entry name" value="PHOSPHORIBOSYLAMINOIMIDAZOLE CARBOXYLASE"/>
    <property type="match status" value="1"/>
</dbReference>
<keyword evidence="9" id="KW-0456">Lyase</keyword>
<gene>
    <name evidence="13" type="ORF">CLEP1334_LOCUS1580</name>
</gene>
<dbReference type="SMART" id="SM01001">
    <property type="entry name" value="AIRC"/>
    <property type="match status" value="1"/>
</dbReference>
<evidence type="ECO:0000256" key="10">
    <source>
        <dbReference type="ARBA" id="ARBA00031607"/>
    </source>
</evidence>
<dbReference type="AlphaFoldDB" id="A0A7S0ILS7"/>
<keyword evidence="8 11" id="KW-0067">ATP-binding</keyword>
<dbReference type="InterPro" id="IPR011761">
    <property type="entry name" value="ATP-grasp"/>
</dbReference>
<dbReference type="InterPro" id="IPR033747">
    <property type="entry name" value="PurE_ClassI"/>
</dbReference>
<dbReference type="InterPro" id="IPR040686">
    <property type="entry name" value="PurK_C"/>
</dbReference>
<dbReference type="EMBL" id="HBER01003019">
    <property type="protein sequence ID" value="CAD8525635.1"/>
    <property type="molecule type" value="Transcribed_RNA"/>
</dbReference>
<dbReference type="InterPro" id="IPR000031">
    <property type="entry name" value="PurE_dom"/>
</dbReference>
<evidence type="ECO:0000256" key="9">
    <source>
        <dbReference type="ARBA" id="ARBA00023239"/>
    </source>
</evidence>
<dbReference type="SUPFAM" id="SSF56059">
    <property type="entry name" value="Glutathione synthetase ATP-binding domain-like"/>
    <property type="match status" value="1"/>
</dbReference>
<keyword evidence="7" id="KW-0210">Decarboxylase</keyword>
<dbReference type="UniPathway" id="UPA00074">
    <property type="reaction ID" value="UER00130"/>
</dbReference>
<dbReference type="Gene3D" id="3.30.1490.20">
    <property type="entry name" value="ATP-grasp fold, A domain"/>
    <property type="match status" value="1"/>
</dbReference>
<evidence type="ECO:0000256" key="1">
    <source>
        <dbReference type="ARBA" id="ARBA00001244"/>
    </source>
</evidence>
<dbReference type="Pfam" id="PF22660">
    <property type="entry name" value="RS_preATP-grasp-like"/>
    <property type="match status" value="1"/>
</dbReference>
<dbReference type="InterPro" id="IPR011054">
    <property type="entry name" value="Rudment_hybrid_motif"/>
</dbReference>
<dbReference type="PROSITE" id="PS50975">
    <property type="entry name" value="ATP_GRASP"/>
    <property type="match status" value="1"/>
</dbReference>
<accession>A0A7S0ILS7</accession>
<dbReference type="InterPro" id="IPR016301">
    <property type="entry name" value="Ade2_fungi/plant"/>
</dbReference>
<dbReference type="GO" id="GO:0006189">
    <property type="term" value="P:'de novo' IMP biosynthetic process"/>
    <property type="evidence" value="ECO:0007669"/>
    <property type="project" value="UniProtKB-UniPathway"/>
</dbReference>
<dbReference type="Gene3D" id="3.40.50.20">
    <property type="match status" value="1"/>
</dbReference>
<reference evidence="13" key="1">
    <citation type="submission" date="2021-01" db="EMBL/GenBank/DDBJ databases">
        <authorList>
            <person name="Corre E."/>
            <person name="Pelletier E."/>
            <person name="Niang G."/>
            <person name="Scheremetjew M."/>
            <person name="Finn R."/>
            <person name="Kale V."/>
            <person name="Holt S."/>
            <person name="Cochrane G."/>
            <person name="Meng A."/>
            <person name="Brown T."/>
            <person name="Cohen L."/>
        </authorList>
    </citation>
    <scope>NUCLEOTIDE SEQUENCE</scope>
    <source>
        <strain evidence="13">RCC1130</strain>
    </source>
</reference>
<comment type="catalytic activity">
    <reaction evidence="1">
        <text>5-amino-1-(5-phospho-D-ribosyl)imidazole-4-carboxylate + H(+) = 5-amino-1-(5-phospho-beta-D-ribosyl)imidazole + CO2</text>
        <dbReference type="Rhea" id="RHEA:10792"/>
        <dbReference type="ChEBI" id="CHEBI:15378"/>
        <dbReference type="ChEBI" id="CHEBI:16526"/>
        <dbReference type="ChEBI" id="CHEBI:77657"/>
        <dbReference type="ChEBI" id="CHEBI:137981"/>
        <dbReference type="EC" id="4.1.1.21"/>
    </reaction>
</comment>
<dbReference type="FunFam" id="3.30.470.20:FF:000037">
    <property type="entry name" value="Phosphoribosylaminoimidazole carboxylase, chloroplastic"/>
    <property type="match status" value="1"/>
</dbReference>
<comment type="similarity">
    <text evidence="3">In the C-terminal section; belongs to the AIR carboxylase family. Class I subfamily.</text>
</comment>
<evidence type="ECO:0000256" key="3">
    <source>
        <dbReference type="ARBA" id="ARBA00006114"/>
    </source>
</evidence>
<dbReference type="InterPro" id="IPR016185">
    <property type="entry name" value="PreATP-grasp_dom_sf"/>
</dbReference>
<dbReference type="Gene3D" id="3.30.470.20">
    <property type="entry name" value="ATP-grasp fold, B domain"/>
    <property type="match status" value="1"/>
</dbReference>
<comment type="pathway">
    <text evidence="2">Purine metabolism; IMP biosynthesis via de novo pathway; 5-amino-1-(5-phospho-D-ribosyl)imidazole-4-carboxylate from 5-amino-1-(5-phospho-D-ribosyl)imidazole (carboxylase route): step 1/1.</text>
</comment>
<dbReference type="Pfam" id="PF02222">
    <property type="entry name" value="ATP-grasp"/>
    <property type="match status" value="1"/>
</dbReference>
<name>A0A7S0ILS7_9EUKA</name>
<evidence type="ECO:0000256" key="2">
    <source>
        <dbReference type="ARBA" id="ARBA00004747"/>
    </source>
</evidence>
<protein>
    <recommendedName>
        <fullName evidence="4">phosphoribosylaminoimidazole carboxylase</fullName>
        <ecNumber evidence="4">4.1.1.21</ecNumber>
    </recommendedName>
    <alternativeName>
        <fullName evidence="10">AIR carboxylase</fullName>
    </alternativeName>
</protein>
<dbReference type="NCBIfam" id="TIGR01161">
    <property type="entry name" value="purK"/>
    <property type="match status" value="1"/>
</dbReference>
<keyword evidence="6" id="KW-0658">Purine biosynthesis</keyword>
<dbReference type="NCBIfam" id="NF004679">
    <property type="entry name" value="PRK06019.1-5"/>
    <property type="match status" value="1"/>
</dbReference>
<dbReference type="GO" id="GO:0046872">
    <property type="term" value="F:metal ion binding"/>
    <property type="evidence" value="ECO:0007669"/>
    <property type="project" value="InterPro"/>
</dbReference>
<evidence type="ECO:0000256" key="4">
    <source>
        <dbReference type="ARBA" id="ARBA00012329"/>
    </source>
</evidence>
<evidence type="ECO:0000256" key="6">
    <source>
        <dbReference type="ARBA" id="ARBA00022755"/>
    </source>
</evidence>
<keyword evidence="5 11" id="KW-0547">Nucleotide-binding</keyword>
<dbReference type="PANTHER" id="PTHR11609">
    <property type="entry name" value="PURINE BIOSYNTHESIS PROTEIN 6/7, PUR6/7"/>
    <property type="match status" value="1"/>
</dbReference>
<evidence type="ECO:0000256" key="5">
    <source>
        <dbReference type="ARBA" id="ARBA00022741"/>
    </source>
</evidence>
<evidence type="ECO:0000313" key="13">
    <source>
        <dbReference type="EMBL" id="CAD8525635.1"/>
    </source>
</evidence>
<evidence type="ECO:0000256" key="7">
    <source>
        <dbReference type="ARBA" id="ARBA00022793"/>
    </source>
</evidence>
<dbReference type="EC" id="4.1.1.21" evidence="4"/>
<dbReference type="InterPro" id="IPR003135">
    <property type="entry name" value="ATP-grasp_carboxylate-amine"/>
</dbReference>
<organism evidence="13">
    <name type="scientific">Calcidiscus leptoporus</name>
    <dbReference type="NCBI Taxonomy" id="127549"/>
    <lineage>
        <taxon>Eukaryota</taxon>
        <taxon>Haptista</taxon>
        <taxon>Haptophyta</taxon>
        <taxon>Prymnesiophyceae</taxon>
        <taxon>Coccolithales</taxon>
        <taxon>Calcidiscaceae</taxon>
        <taxon>Calcidiscus</taxon>
    </lineage>
</organism>
<dbReference type="Pfam" id="PF17769">
    <property type="entry name" value="PurK_C"/>
    <property type="match status" value="1"/>
</dbReference>
<dbReference type="SUPFAM" id="SSF52255">
    <property type="entry name" value="N5-CAIR mutase (phosphoribosylaminoimidazole carboxylase, PurE)"/>
    <property type="match status" value="1"/>
</dbReference>
<evidence type="ECO:0000259" key="12">
    <source>
        <dbReference type="PROSITE" id="PS50975"/>
    </source>
</evidence>